<keyword evidence="4 5" id="KW-0720">Serine protease</keyword>
<dbReference type="InterPro" id="IPR050131">
    <property type="entry name" value="Peptidase_S8_subtilisin-like"/>
</dbReference>
<keyword evidence="3 5" id="KW-0378">Hydrolase</keyword>
<evidence type="ECO:0000256" key="5">
    <source>
        <dbReference type="PROSITE-ProRule" id="PRU01240"/>
    </source>
</evidence>
<proteinExistence type="inferred from homology"/>
<comment type="similarity">
    <text evidence="1 5">Belongs to the peptidase S8 family.</text>
</comment>
<comment type="caution">
    <text evidence="7">The sequence shown here is derived from an EMBL/GenBank/DDBJ whole genome shotgun (WGS) entry which is preliminary data.</text>
</comment>
<evidence type="ECO:0000256" key="4">
    <source>
        <dbReference type="ARBA" id="ARBA00022825"/>
    </source>
</evidence>
<dbReference type="SUPFAM" id="SSF52743">
    <property type="entry name" value="Subtilisin-like"/>
    <property type="match status" value="1"/>
</dbReference>
<gene>
    <name evidence="7" type="ORF">D9V37_09040</name>
</gene>
<reference evidence="7 8" key="1">
    <citation type="submission" date="2018-10" db="EMBL/GenBank/DDBJ databases">
        <title>Marmoricola sp. 4Q3S-7 whole genome shotgun sequence.</title>
        <authorList>
            <person name="Li F."/>
        </authorList>
    </citation>
    <scope>NUCLEOTIDE SEQUENCE [LARGE SCALE GENOMIC DNA]</scope>
    <source>
        <strain evidence="7 8">4Q3S-7</strain>
    </source>
</reference>
<protein>
    <recommendedName>
        <fullName evidence="6">Peptidase S8/S53 domain-containing protein</fullName>
    </recommendedName>
</protein>
<evidence type="ECO:0000313" key="7">
    <source>
        <dbReference type="EMBL" id="RLV50004.1"/>
    </source>
</evidence>
<feature type="active site" description="Charge relay system" evidence="5">
    <location>
        <position position="339"/>
    </location>
</feature>
<organism evidence="7 8">
    <name type="scientific">Nocardioides mangrovicus</name>
    <dbReference type="NCBI Taxonomy" id="2478913"/>
    <lineage>
        <taxon>Bacteria</taxon>
        <taxon>Bacillati</taxon>
        <taxon>Actinomycetota</taxon>
        <taxon>Actinomycetes</taxon>
        <taxon>Propionibacteriales</taxon>
        <taxon>Nocardioidaceae</taxon>
        <taxon>Nocardioides</taxon>
    </lineage>
</organism>
<dbReference type="Proteomes" id="UP000281708">
    <property type="component" value="Unassembled WGS sequence"/>
</dbReference>
<sequence>MGIIRRAFGDEVEAHRGDSEDDADFEYLYRTAHILVRDADVARVREVIEGAEVSDSLVNGVTRLSLPDDLDVAAALDRLDVALGVGAATPDHVLWVVPGGCCPATEPEETKAADAWPEPNHRELDGKGVLVSVVDTGWHTPSATDPRSPWLAGVRGDEETIDPNAIHPYAGHGTFIAGVVRCEAPASDIYVEGYLTHGGAIFESEMIKQLVEALAKGPDVISFSGGTVTRGNRPSLAFEVFYENFLSKLKGTVLVAAAGNDDTREPFWPAAFPWSVSVGAIDRHGNKAEFSNYGSWVDVYALGVDVVNAFPHGTYTCTEPPHVGEVRHFDGLCRWSGTSFSTPVVAGKIAARMSRTGLSARAAADELLVEARNNAIVGVGAIL</sequence>
<evidence type="ECO:0000256" key="1">
    <source>
        <dbReference type="ARBA" id="ARBA00011073"/>
    </source>
</evidence>
<dbReference type="InterPro" id="IPR000209">
    <property type="entry name" value="Peptidase_S8/S53_dom"/>
</dbReference>
<dbReference type="AlphaFoldDB" id="A0A3L8P4I1"/>
<dbReference type="EMBL" id="RDBE01000006">
    <property type="protein sequence ID" value="RLV50004.1"/>
    <property type="molecule type" value="Genomic_DNA"/>
</dbReference>
<dbReference type="PANTHER" id="PTHR43806:SF11">
    <property type="entry name" value="CEREVISIN-RELATED"/>
    <property type="match status" value="1"/>
</dbReference>
<dbReference type="PRINTS" id="PR00723">
    <property type="entry name" value="SUBTILISIN"/>
</dbReference>
<dbReference type="InterPro" id="IPR036852">
    <property type="entry name" value="Peptidase_S8/S53_dom_sf"/>
</dbReference>
<evidence type="ECO:0000256" key="2">
    <source>
        <dbReference type="ARBA" id="ARBA00022670"/>
    </source>
</evidence>
<dbReference type="PROSITE" id="PS00138">
    <property type="entry name" value="SUBTILASE_SER"/>
    <property type="match status" value="1"/>
</dbReference>
<feature type="domain" description="Peptidase S8/S53" evidence="6">
    <location>
        <begin position="126"/>
        <end position="358"/>
    </location>
</feature>
<dbReference type="PROSITE" id="PS51892">
    <property type="entry name" value="SUBTILASE"/>
    <property type="match status" value="1"/>
</dbReference>
<keyword evidence="2 5" id="KW-0645">Protease</keyword>
<evidence type="ECO:0000256" key="3">
    <source>
        <dbReference type="ARBA" id="ARBA00022801"/>
    </source>
</evidence>
<evidence type="ECO:0000313" key="8">
    <source>
        <dbReference type="Proteomes" id="UP000281708"/>
    </source>
</evidence>
<evidence type="ECO:0000259" key="6">
    <source>
        <dbReference type="Pfam" id="PF00082"/>
    </source>
</evidence>
<keyword evidence="8" id="KW-1185">Reference proteome</keyword>
<dbReference type="PANTHER" id="PTHR43806">
    <property type="entry name" value="PEPTIDASE S8"/>
    <property type="match status" value="1"/>
</dbReference>
<dbReference type="GO" id="GO:0004252">
    <property type="term" value="F:serine-type endopeptidase activity"/>
    <property type="evidence" value="ECO:0007669"/>
    <property type="project" value="UniProtKB-UniRule"/>
</dbReference>
<dbReference type="GO" id="GO:0006508">
    <property type="term" value="P:proteolysis"/>
    <property type="evidence" value="ECO:0007669"/>
    <property type="project" value="UniProtKB-KW"/>
</dbReference>
<accession>A0A3L8P4I1</accession>
<dbReference type="Gene3D" id="3.40.50.200">
    <property type="entry name" value="Peptidase S8/S53 domain"/>
    <property type="match status" value="1"/>
</dbReference>
<dbReference type="InterPro" id="IPR023828">
    <property type="entry name" value="Peptidase_S8_Ser-AS"/>
</dbReference>
<dbReference type="Pfam" id="PF00082">
    <property type="entry name" value="Peptidase_S8"/>
    <property type="match status" value="1"/>
</dbReference>
<feature type="active site" description="Charge relay system" evidence="5">
    <location>
        <position position="135"/>
    </location>
</feature>
<name>A0A3L8P4I1_9ACTN</name>
<feature type="active site" description="Charge relay system" evidence="5">
    <location>
        <position position="172"/>
    </location>
</feature>
<dbReference type="InterPro" id="IPR015500">
    <property type="entry name" value="Peptidase_S8_subtilisin-rel"/>
</dbReference>